<dbReference type="EMBL" id="JASKHM010000014">
    <property type="protein sequence ID" value="MEQ4485094.1"/>
    <property type="molecule type" value="Genomic_DNA"/>
</dbReference>
<gene>
    <name evidence="1" type="ORF">QJS35_22140</name>
</gene>
<sequence>MTFYEISSDNRKKGEWAYGIIIGDYPKVMIDCSVCGRNWRKEKLLDKNSDITVALVNDNFADFADVIYHKLIKSEALELLQNNEIKGISAGHINIMLHDELSLDALQTLKKKGCKINLISDSVPQYYRLFANVGISLHERSEIELLDFCDACGYKKFITPNLSYLDPSAPIYFARETWNGDDLFMTEELGASLFCSEKFVQVYKENNLTGLKFSKIEFL</sequence>
<accession>A0ABV1KYE5</accession>
<evidence type="ECO:0000313" key="2">
    <source>
        <dbReference type="Proteomes" id="UP001493487"/>
    </source>
</evidence>
<comment type="caution">
    <text evidence="1">The sequence shown here is derived from an EMBL/GenBank/DDBJ whole genome shotgun (WGS) entry which is preliminary data.</text>
</comment>
<protein>
    <submittedName>
        <fullName evidence="1">Uncharacterized protein</fullName>
    </submittedName>
</protein>
<dbReference type="RefSeq" id="WP_232187466.1">
    <property type="nucleotide sequence ID" value="NZ_JAIOAP010000012.1"/>
</dbReference>
<dbReference type="Proteomes" id="UP001493487">
    <property type="component" value="Unassembled WGS sequence"/>
</dbReference>
<evidence type="ECO:0000313" key="1">
    <source>
        <dbReference type="EMBL" id="MEQ4485094.1"/>
    </source>
</evidence>
<name>A0ABV1KYE5_9BACL</name>
<keyword evidence="2" id="KW-1185">Reference proteome</keyword>
<reference evidence="1 2" key="1">
    <citation type="journal article" date="2023" name="Genome Announc.">
        <title>Pan-Genome Analyses of the Genus Cohnella and Proposal of the Novel Species Cohnella silvisoli sp. nov., Isolated from Forest Soil.</title>
        <authorList>
            <person name="Wang C."/>
            <person name="Mao L."/>
            <person name="Bao G."/>
            <person name="Zhu H."/>
        </authorList>
    </citation>
    <scope>NUCLEOTIDE SEQUENCE [LARGE SCALE GENOMIC DNA]</scope>
    <source>
        <strain evidence="1 2">NL03-T5-1</strain>
    </source>
</reference>
<organism evidence="1 2">
    <name type="scientific">Cohnella silvisoli</name>
    <dbReference type="NCBI Taxonomy" id="2873699"/>
    <lineage>
        <taxon>Bacteria</taxon>
        <taxon>Bacillati</taxon>
        <taxon>Bacillota</taxon>
        <taxon>Bacilli</taxon>
        <taxon>Bacillales</taxon>
        <taxon>Paenibacillaceae</taxon>
        <taxon>Cohnella</taxon>
    </lineage>
</organism>
<proteinExistence type="predicted"/>